<evidence type="ECO:0000313" key="2">
    <source>
        <dbReference type="Proteomes" id="UP000008021"/>
    </source>
</evidence>
<dbReference type="Proteomes" id="UP000008021">
    <property type="component" value="Chromosome 6"/>
</dbReference>
<sequence>MEMAAPGRGDDLEELIARLVDVTVDALMIWRRCSTTVARRSPRAAWRGRRSGWCGSPAGKE</sequence>
<keyword evidence="2" id="KW-1185">Reference proteome</keyword>
<name>A0A0E0DVY7_9ORYZ</name>
<dbReference type="EnsemblPlants" id="OMERI06G01360.1">
    <property type="protein sequence ID" value="OMERI06G01360.1"/>
    <property type="gene ID" value="OMERI06G01360"/>
</dbReference>
<dbReference type="HOGENOM" id="CLU_2926593_0_0_1"/>
<accession>A0A0E0DVY7</accession>
<protein>
    <recommendedName>
        <fullName evidence="3">TFIIS N-terminal domain-containing protein</fullName>
    </recommendedName>
</protein>
<evidence type="ECO:0000313" key="1">
    <source>
        <dbReference type="EnsemblPlants" id="OMERI06G01360.1"/>
    </source>
</evidence>
<organism evidence="1">
    <name type="scientific">Oryza meridionalis</name>
    <dbReference type="NCBI Taxonomy" id="40149"/>
    <lineage>
        <taxon>Eukaryota</taxon>
        <taxon>Viridiplantae</taxon>
        <taxon>Streptophyta</taxon>
        <taxon>Embryophyta</taxon>
        <taxon>Tracheophyta</taxon>
        <taxon>Spermatophyta</taxon>
        <taxon>Magnoliopsida</taxon>
        <taxon>Liliopsida</taxon>
        <taxon>Poales</taxon>
        <taxon>Poaceae</taxon>
        <taxon>BOP clade</taxon>
        <taxon>Oryzoideae</taxon>
        <taxon>Oryzeae</taxon>
        <taxon>Oryzinae</taxon>
        <taxon>Oryza</taxon>
    </lineage>
</organism>
<proteinExistence type="predicted"/>
<reference evidence="1" key="2">
    <citation type="submission" date="2018-05" db="EMBL/GenBank/DDBJ databases">
        <title>OmerRS3 (Oryza meridionalis Reference Sequence Version 3).</title>
        <authorList>
            <person name="Zhang J."/>
            <person name="Kudrna D."/>
            <person name="Lee S."/>
            <person name="Talag J."/>
            <person name="Welchert J."/>
            <person name="Wing R.A."/>
        </authorList>
    </citation>
    <scope>NUCLEOTIDE SEQUENCE [LARGE SCALE GENOMIC DNA]</scope>
    <source>
        <strain evidence="1">cv. OR44</strain>
    </source>
</reference>
<dbReference type="AlphaFoldDB" id="A0A0E0DVY7"/>
<reference evidence="1" key="1">
    <citation type="submission" date="2015-04" db="UniProtKB">
        <authorList>
            <consortium name="EnsemblPlants"/>
        </authorList>
    </citation>
    <scope>IDENTIFICATION</scope>
</reference>
<evidence type="ECO:0008006" key="3">
    <source>
        <dbReference type="Google" id="ProtNLM"/>
    </source>
</evidence>
<dbReference type="Gramene" id="OMERI06G01360.1">
    <property type="protein sequence ID" value="OMERI06G01360.1"/>
    <property type="gene ID" value="OMERI06G01360"/>
</dbReference>